<dbReference type="GO" id="GO:0005737">
    <property type="term" value="C:cytoplasm"/>
    <property type="evidence" value="ECO:0007669"/>
    <property type="project" value="UniProtKB-SubCell"/>
</dbReference>
<reference evidence="4 5" key="1">
    <citation type="submission" date="2016-04" db="EMBL/GenBank/DDBJ databases">
        <title>Draft genome sequence of freshwater magnetotactic bacteria Magnetospirillum marisnigri SP-1 and Magnetospirillum moscoviense BB-1.</title>
        <authorList>
            <person name="Koziaeva V."/>
            <person name="Dziuba M.V."/>
            <person name="Ivanov T.M."/>
            <person name="Kuznetsov B."/>
            <person name="Grouzdev D.S."/>
        </authorList>
    </citation>
    <scope>NUCLEOTIDE SEQUENCE [LARGE SCALE GENOMIC DNA]</scope>
    <source>
        <strain evidence="4 5">BB-1</strain>
    </source>
</reference>
<dbReference type="GO" id="GO:0051539">
    <property type="term" value="F:4 iron, 4 sulfur cluster binding"/>
    <property type="evidence" value="ECO:0007669"/>
    <property type="project" value="UniProtKB-UniRule"/>
</dbReference>
<dbReference type="InterPro" id="IPR058240">
    <property type="entry name" value="rSAM_sf"/>
</dbReference>
<dbReference type="Pfam" id="PF06969">
    <property type="entry name" value="HemN_C"/>
    <property type="match status" value="1"/>
</dbReference>
<dbReference type="Proteomes" id="UP000078543">
    <property type="component" value="Unassembled WGS sequence"/>
</dbReference>
<dbReference type="InterPro" id="IPR007197">
    <property type="entry name" value="rSAM"/>
</dbReference>
<evidence type="ECO:0000259" key="3">
    <source>
        <dbReference type="PROSITE" id="PS51918"/>
    </source>
</evidence>
<dbReference type="InterPro" id="IPR006638">
    <property type="entry name" value="Elp3/MiaA/NifB-like_rSAM"/>
</dbReference>
<evidence type="ECO:0000313" key="5">
    <source>
        <dbReference type="Proteomes" id="UP000078543"/>
    </source>
</evidence>
<comment type="similarity">
    <text evidence="1">Belongs to the anaerobic coproporphyrinogen-III oxidase family. HemW subfamily.</text>
</comment>
<keyword evidence="2" id="KW-0143">Chaperone</keyword>
<evidence type="ECO:0000256" key="1">
    <source>
        <dbReference type="ARBA" id="ARBA00006100"/>
    </source>
</evidence>
<sequence>MSKCPYCDFNSRAMGAVDHHRWRAAYGTELAHFARRAPGRRLTSIYFGGGTPSLMEPATVAAIIEAAAGHFTLAPDIEITLEANPSTAEAGRFADFRAAGINRLSIGVQALDDRALSFLGRGHSAAEAKAAVALAARLFDRFSFDLICARPGQTQADWAAELAQGLAMAGDHLSLYQLTIEDGTAFAPAYQRGDFVLPEDDQAAALYGLTQEMCDAAGLPAYEVSNHARPGGESRHNLTYWQGGDYVGIGPGAHGRLNRTALAQRRDPGAWLDSVEKDSHGTAEEETLDARTRAEELVMMGLRLNAGIDAEIFAAAAGLPLWQVIDPAGLARMEQGGFVIRTADGLRATPSGLLMLNGVTGALLV</sequence>
<evidence type="ECO:0000256" key="2">
    <source>
        <dbReference type="RuleBase" id="RU364116"/>
    </source>
</evidence>
<dbReference type="EMBL" id="LWQU01000151">
    <property type="protein sequence ID" value="OAN49354.1"/>
    <property type="molecule type" value="Genomic_DNA"/>
</dbReference>
<feature type="domain" description="Radical SAM core" evidence="3">
    <location>
        <begin position="1"/>
        <end position="220"/>
    </location>
</feature>
<proteinExistence type="inferred from homology"/>
<dbReference type="SUPFAM" id="SSF102114">
    <property type="entry name" value="Radical SAM enzymes"/>
    <property type="match status" value="1"/>
</dbReference>
<dbReference type="PANTHER" id="PTHR13932:SF5">
    <property type="entry name" value="RADICAL S-ADENOSYL METHIONINE DOMAIN-CONTAINING PROTEIN 1, MITOCHONDRIAL"/>
    <property type="match status" value="1"/>
</dbReference>
<dbReference type="Gene3D" id="3.30.750.200">
    <property type="match status" value="1"/>
</dbReference>
<comment type="caution">
    <text evidence="4">The sequence shown here is derived from an EMBL/GenBank/DDBJ whole genome shotgun (WGS) entry which is preliminary data.</text>
</comment>
<protein>
    <recommendedName>
        <fullName evidence="2">Heme chaperone HemW</fullName>
    </recommendedName>
</protein>
<dbReference type="STRING" id="1437059.A6A05_14195"/>
<dbReference type="GO" id="GO:0006779">
    <property type="term" value="P:porphyrin-containing compound biosynthetic process"/>
    <property type="evidence" value="ECO:0007669"/>
    <property type="project" value="InterPro"/>
</dbReference>
<dbReference type="SMART" id="SM00729">
    <property type="entry name" value="Elp3"/>
    <property type="match status" value="1"/>
</dbReference>
<dbReference type="GO" id="GO:0046872">
    <property type="term" value="F:metal ion binding"/>
    <property type="evidence" value="ECO:0007669"/>
    <property type="project" value="UniProtKB-UniRule"/>
</dbReference>
<keyword evidence="2" id="KW-0949">S-adenosyl-L-methionine</keyword>
<keyword evidence="5" id="KW-1185">Reference proteome</keyword>
<name>A0A178MN40_9PROT</name>
<dbReference type="InterPro" id="IPR004559">
    <property type="entry name" value="HemW-like"/>
</dbReference>
<dbReference type="AlphaFoldDB" id="A0A178MN40"/>
<dbReference type="PROSITE" id="PS51918">
    <property type="entry name" value="RADICAL_SAM"/>
    <property type="match status" value="1"/>
</dbReference>
<dbReference type="Pfam" id="PF04055">
    <property type="entry name" value="Radical_SAM"/>
    <property type="match status" value="1"/>
</dbReference>
<keyword evidence="2" id="KW-0004">4Fe-4S</keyword>
<organism evidence="4 5">
    <name type="scientific">Magnetospirillum moscoviense</name>
    <dbReference type="NCBI Taxonomy" id="1437059"/>
    <lineage>
        <taxon>Bacteria</taxon>
        <taxon>Pseudomonadati</taxon>
        <taxon>Pseudomonadota</taxon>
        <taxon>Alphaproteobacteria</taxon>
        <taxon>Rhodospirillales</taxon>
        <taxon>Rhodospirillaceae</taxon>
        <taxon>Magnetospirillum</taxon>
    </lineage>
</organism>
<keyword evidence="2" id="KW-0411">Iron-sulfur</keyword>
<gene>
    <name evidence="4" type="ORF">A6A05_14195</name>
</gene>
<comment type="subcellular location">
    <subcellularLocation>
        <location evidence="2">Cytoplasm</location>
    </subcellularLocation>
</comment>
<keyword evidence="2" id="KW-0408">Iron</keyword>
<dbReference type="InterPro" id="IPR010723">
    <property type="entry name" value="HemN_C"/>
</dbReference>
<keyword evidence="2" id="KW-0349">Heme</keyword>
<dbReference type="NCBIfam" id="TIGR00539">
    <property type="entry name" value="hemN_rel"/>
    <property type="match status" value="1"/>
</dbReference>
<dbReference type="PANTHER" id="PTHR13932">
    <property type="entry name" value="COPROPORPHYRINIGEN III OXIDASE"/>
    <property type="match status" value="1"/>
</dbReference>
<dbReference type="InterPro" id="IPR034505">
    <property type="entry name" value="Coproporphyrinogen-III_oxidase"/>
</dbReference>
<keyword evidence="2" id="KW-0479">Metal-binding</keyword>
<keyword evidence="2" id="KW-0963">Cytoplasm</keyword>
<accession>A0A178MN40</accession>
<comment type="function">
    <text evidence="2">Probably acts as a heme chaperone, transferring heme to an unknown acceptor. Binds one molecule of heme per monomer, possibly covalently. Binds 1 [4Fe-4S] cluster. The cluster is coordinated with 3 cysteines and an exchangeable S-adenosyl-L-methionine.</text>
</comment>
<dbReference type="GO" id="GO:0004109">
    <property type="term" value="F:coproporphyrinogen oxidase activity"/>
    <property type="evidence" value="ECO:0007669"/>
    <property type="project" value="InterPro"/>
</dbReference>
<evidence type="ECO:0000313" key="4">
    <source>
        <dbReference type="EMBL" id="OAN49354.1"/>
    </source>
</evidence>